<evidence type="ECO:0000256" key="4">
    <source>
        <dbReference type="ARBA" id="ARBA00023026"/>
    </source>
</evidence>
<keyword evidence="9" id="KW-1185">Reference proteome</keyword>
<dbReference type="GO" id="GO:0008843">
    <property type="term" value="F:endochitinase activity"/>
    <property type="evidence" value="ECO:0007669"/>
    <property type="project" value="UniProtKB-EC"/>
</dbReference>
<dbReference type="InterPro" id="IPR017853">
    <property type="entry name" value="GH"/>
</dbReference>
<reference evidence="8" key="1">
    <citation type="submission" date="2023-06" db="EMBL/GenBank/DDBJ databases">
        <title>Genome-scale phylogeny and comparative genomics of the fungal order Sordariales.</title>
        <authorList>
            <consortium name="Lawrence Berkeley National Laboratory"/>
            <person name="Hensen N."/>
            <person name="Bonometti L."/>
            <person name="Westerberg I."/>
            <person name="Brannstrom I.O."/>
            <person name="Guillou S."/>
            <person name="Cros-Aarteil S."/>
            <person name="Calhoun S."/>
            <person name="Haridas S."/>
            <person name="Kuo A."/>
            <person name="Mondo S."/>
            <person name="Pangilinan J."/>
            <person name="Riley R."/>
            <person name="Labutti K."/>
            <person name="Andreopoulos B."/>
            <person name="Lipzen A."/>
            <person name="Chen C."/>
            <person name="Yanf M."/>
            <person name="Daum C."/>
            <person name="Ng V."/>
            <person name="Clum A."/>
            <person name="Steindorff A."/>
            <person name="Ohm R."/>
            <person name="Martin F."/>
            <person name="Silar P."/>
            <person name="Natvig D."/>
            <person name="Lalanne C."/>
            <person name="Gautier V."/>
            <person name="Ament-Velasquez S.L."/>
            <person name="Kruys A."/>
            <person name="Hutchinson M.I."/>
            <person name="Powell A.J."/>
            <person name="Barry K."/>
            <person name="Miller A.N."/>
            <person name="Grigoriev I.V."/>
            <person name="Debuchy R."/>
            <person name="Gladieux P."/>
            <person name="Thoren M.H."/>
            <person name="Johannesson H."/>
        </authorList>
    </citation>
    <scope>NUCLEOTIDE SEQUENCE</scope>
    <source>
        <strain evidence="8">CBS 540.89</strain>
    </source>
</reference>
<evidence type="ECO:0000313" key="8">
    <source>
        <dbReference type="EMBL" id="KAK0710573.1"/>
    </source>
</evidence>
<feature type="domain" description="LysM" evidence="6">
    <location>
        <begin position="82"/>
        <end position="131"/>
    </location>
</feature>
<dbReference type="SUPFAM" id="SSF51445">
    <property type="entry name" value="(Trans)glycosidases"/>
    <property type="match status" value="1"/>
</dbReference>
<organism evidence="8 9">
    <name type="scientific">Apiosordaria backusii</name>
    <dbReference type="NCBI Taxonomy" id="314023"/>
    <lineage>
        <taxon>Eukaryota</taxon>
        <taxon>Fungi</taxon>
        <taxon>Dikarya</taxon>
        <taxon>Ascomycota</taxon>
        <taxon>Pezizomycotina</taxon>
        <taxon>Sordariomycetes</taxon>
        <taxon>Sordariomycetidae</taxon>
        <taxon>Sordariales</taxon>
        <taxon>Lasiosphaeriaceae</taxon>
        <taxon>Apiosordaria</taxon>
    </lineage>
</organism>
<dbReference type="SUPFAM" id="SSF54106">
    <property type="entry name" value="LysM domain"/>
    <property type="match status" value="1"/>
</dbReference>
<dbReference type="GO" id="GO:0005975">
    <property type="term" value="P:carbohydrate metabolic process"/>
    <property type="evidence" value="ECO:0007669"/>
    <property type="project" value="InterPro"/>
</dbReference>
<dbReference type="PANTHER" id="PTHR47700">
    <property type="entry name" value="V CHITINASE, PUTATIVE (AFU_ORTHOLOGUE AFUA_6G13720)-RELATED"/>
    <property type="match status" value="1"/>
</dbReference>
<keyword evidence="3" id="KW-0147">Chitin-binding</keyword>
<dbReference type="GO" id="GO:0008061">
    <property type="term" value="F:chitin binding"/>
    <property type="evidence" value="ECO:0007669"/>
    <property type="project" value="UniProtKB-KW"/>
</dbReference>
<dbReference type="InterPro" id="IPR011583">
    <property type="entry name" value="Chitinase_II/V-like_cat"/>
</dbReference>
<comment type="similarity">
    <text evidence="1">Belongs to the glycosyl hydrolase 18 family. Chitinase class V subfamily.</text>
</comment>
<dbReference type="PROSITE" id="PS51910">
    <property type="entry name" value="GH18_2"/>
    <property type="match status" value="1"/>
</dbReference>
<dbReference type="Gene3D" id="3.20.20.80">
    <property type="entry name" value="Glycosidases"/>
    <property type="match status" value="1"/>
</dbReference>
<evidence type="ECO:0000256" key="2">
    <source>
        <dbReference type="ARBA" id="ARBA00012729"/>
    </source>
</evidence>
<dbReference type="InterPro" id="IPR053214">
    <property type="entry name" value="LysM12-like"/>
</dbReference>
<dbReference type="EC" id="3.2.1.14" evidence="2"/>
<proteinExistence type="inferred from homology"/>
<evidence type="ECO:0000256" key="3">
    <source>
        <dbReference type="ARBA" id="ARBA00022669"/>
    </source>
</evidence>
<evidence type="ECO:0000256" key="5">
    <source>
        <dbReference type="ARBA" id="ARBA00023295"/>
    </source>
</evidence>
<dbReference type="Gene3D" id="3.10.50.10">
    <property type="match status" value="1"/>
</dbReference>
<dbReference type="PROSITE" id="PS51782">
    <property type="entry name" value="LYSM"/>
    <property type="match status" value="2"/>
</dbReference>
<dbReference type="SMART" id="SM00636">
    <property type="entry name" value="Glyco_18"/>
    <property type="match status" value="1"/>
</dbReference>
<dbReference type="Pfam" id="PF00704">
    <property type="entry name" value="Glyco_hydro_18"/>
    <property type="match status" value="1"/>
</dbReference>
<evidence type="ECO:0000259" key="6">
    <source>
        <dbReference type="PROSITE" id="PS51782"/>
    </source>
</evidence>
<dbReference type="CDD" id="cd02878">
    <property type="entry name" value="GH18_zymocin_alpha"/>
    <property type="match status" value="1"/>
</dbReference>
<sequence>MEGKLPDGPQPNADGTCQDRQVEAGDSCATLYGKCGITPSLLTKYNPATNFCANLKVNQWICCSSGSLKDRRPKPNADGSCATYTVKAGESCSVIEAANGMAEGELDTYNKKKTWGWAGCDKLWPNSKICLSSGTPPMPLPVANAVCGPQKPGTCTTLNPCPLNTCCNIWGQFGTTKEFCEITGDGTPGTGTCVSNCGMEIVNNKVPPAEYRKIGYFEAWNPDRDCLWMDATSIDESKFIHIHFAFADVTPDFKVDVSKVQAQFNKFKALKTSKRIVAFGGWAASTSTTTFQIFRDGVNSANRAALANNIANFVKEHGLDGADIDWEYPAAPDLPDIPPADPIDGPNYLAFLRLLRAALPTGETLSIAAPASYWYLKGFPIKDMGSVLDYIVYMTYDLHGQWDAGSKWSQDGCPNGMCLRSHINMTETYNALVMVAKAGVPASKIIVGVSSYGRSFKMKDPNCRGPMCDYTGTSSISHALPGPCTGVQGYISNAEIDEFRKVNDFSVATHYDQATRSNIAIINGTWIAYMDTAEKNARENIYKNWNFGGTSDWAHDLDSFTEIERKLSGPILTSKFTKKGVTGGSTRWYDLSCSMPAVTLVDMERKERWKGVMADEAWADAVKAYSARTTDTGSFSSWIIGRFFFFRGPQDVHCGTTLVANRCQDGQQGCTDKNSKPHDLTVNPPLRTGPAGQFIADSFAKLESAFVNYYAALRGARTDVAEPAPVLEDYFMKEVDDTFSKQLGYNSLAVV</sequence>
<keyword evidence="4" id="KW-0843">Virulence</keyword>
<keyword evidence="8" id="KW-0378">Hydrolase</keyword>
<dbReference type="Proteomes" id="UP001172159">
    <property type="component" value="Unassembled WGS sequence"/>
</dbReference>
<dbReference type="Gene3D" id="3.10.350.10">
    <property type="entry name" value="LysM domain"/>
    <property type="match status" value="2"/>
</dbReference>
<dbReference type="Pfam" id="PF01476">
    <property type="entry name" value="LysM"/>
    <property type="match status" value="1"/>
</dbReference>
<dbReference type="CDD" id="cd00035">
    <property type="entry name" value="ChtBD1"/>
    <property type="match status" value="1"/>
</dbReference>
<dbReference type="InterPro" id="IPR001223">
    <property type="entry name" value="Glyco_hydro18_cat"/>
</dbReference>
<keyword evidence="5" id="KW-0326">Glycosidase</keyword>
<evidence type="ECO:0000256" key="1">
    <source>
        <dbReference type="ARBA" id="ARBA00008682"/>
    </source>
</evidence>
<dbReference type="PANTHER" id="PTHR47700:SF2">
    <property type="entry name" value="CHITINASE"/>
    <property type="match status" value="1"/>
</dbReference>
<protein>
    <recommendedName>
        <fullName evidence="2">chitinase</fullName>
        <ecNumber evidence="2">3.2.1.14</ecNumber>
    </recommendedName>
</protein>
<dbReference type="AlphaFoldDB" id="A0AA40A765"/>
<dbReference type="InterPro" id="IPR036779">
    <property type="entry name" value="LysM_dom_sf"/>
</dbReference>
<dbReference type="InterPro" id="IPR018392">
    <property type="entry name" value="LysM"/>
</dbReference>
<accession>A0AA40A765</accession>
<evidence type="ECO:0000259" key="7">
    <source>
        <dbReference type="PROSITE" id="PS51910"/>
    </source>
</evidence>
<dbReference type="SUPFAM" id="SSF54556">
    <property type="entry name" value="Chitinase insertion domain"/>
    <property type="match status" value="1"/>
</dbReference>
<comment type="caution">
    <text evidence="8">The sequence shown here is derived from an EMBL/GenBank/DDBJ whole genome shotgun (WGS) entry which is preliminary data.</text>
</comment>
<gene>
    <name evidence="8" type="ORF">B0T21DRAFT_427925</name>
</gene>
<dbReference type="InterPro" id="IPR029070">
    <property type="entry name" value="Chitinase_insertion_sf"/>
</dbReference>
<feature type="domain" description="GH18" evidence="7">
    <location>
        <begin position="211"/>
        <end position="570"/>
    </location>
</feature>
<name>A0AA40A765_9PEZI</name>
<feature type="domain" description="LysM" evidence="6">
    <location>
        <begin position="18"/>
        <end position="63"/>
    </location>
</feature>
<dbReference type="EMBL" id="JAUKTV010000017">
    <property type="protein sequence ID" value="KAK0710573.1"/>
    <property type="molecule type" value="Genomic_DNA"/>
</dbReference>
<dbReference type="SMART" id="SM00257">
    <property type="entry name" value="LysM"/>
    <property type="match status" value="2"/>
</dbReference>
<evidence type="ECO:0000313" key="9">
    <source>
        <dbReference type="Proteomes" id="UP001172159"/>
    </source>
</evidence>